<comment type="caution">
    <text evidence="2">The sequence shown here is derived from an EMBL/GenBank/DDBJ whole genome shotgun (WGS) entry which is preliminary data.</text>
</comment>
<name>A0ABN3G4R7_9ACTN</name>
<feature type="domain" description="Transcription regulator PadR N-terminal" evidence="1">
    <location>
        <begin position="13"/>
        <end position="84"/>
    </location>
</feature>
<dbReference type="InterPro" id="IPR036388">
    <property type="entry name" value="WH-like_DNA-bd_sf"/>
</dbReference>
<accession>A0ABN3G4R7</accession>
<dbReference type="Proteomes" id="UP001501444">
    <property type="component" value="Unassembled WGS sequence"/>
</dbReference>
<dbReference type="SUPFAM" id="SSF46785">
    <property type="entry name" value="Winged helix' DNA-binding domain"/>
    <property type="match status" value="1"/>
</dbReference>
<dbReference type="Pfam" id="PF03551">
    <property type="entry name" value="PadR"/>
    <property type="match status" value="1"/>
</dbReference>
<evidence type="ECO:0000313" key="2">
    <source>
        <dbReference type="EMBL" id="GAA2344230.1"/>
    </source>
</evidence>
<organism evidence="2 3">
    <name type="scientific">Dactylosporangium salmoneum</name>
    <dbReference type="NCBI Taxonomy" id="53361"/>
    <lineage>
        <taxon>Bacteria</taxon>
        <taxon>Bacillati</taxon>
        <taxon>Actinomycetota</taxon>
        <taxon>Actinomycetes</taxon>
        <taxon>Micromonosporales</taxon>
        <taxon>Micromonosporaceae</taxon>
        <taxon>Dactylosporangium</taxon>
    </lineage>
</organism>
<dbReference type="PANTHER" id="PTHR33169:SF13">
    <property type="entry name" value="PADR-FAMILY TRANSCRIPTIONAL REGULATOR"/>
    <property type="match status" value="1"/>
</dbReference>
<keyword evidence="3" id="KW-1185">Reference proteome</keyword>
<dbReference type="InterPro" id="IPR052509">
    <property type="entry name" value="Metal_resp_DNA-bind_regulator"/>
</dbReference>
<protein>
    <submittedName>
        <fullName evidence="2">Helix-turn-helix transcriptional regulator</fullName>
    </submittedName>
</protein>
<dbReference type="InterPro" id="IPR005149">
    <property type="entry name" value="Tscrpt_reg_PadR_N"/>
</dbReference>
<dbReference type="PANTHER" id="PTHR33169">
    <property type="entry name" value="PADR-FAMILY TRANSCRIPTIONAL REGULATOR"/>
    <property type="match status" value="1"/>
</dbReference>
<dbReference type="InterPro" id="IPR036390">
    <property type="entry name" value="WH_DNA-bd_sf"/>
</dbReference>
<evidence type="ECO:0000313" key="3">
    <source>
        <dbReference type="Proteomes" id="UP001501444"/>
    </source>
</evidence>
<dbReference type="EMBL" id="BAAARV010000024">
    <property type="protein sequence ID" value="GAA2344230.1"/>
    <property type="molecule type" value="Genomic_DNA"/>
</dbReference>
<reference evidence="2 3" key="1">
    <citation type="journal article" date="2019" name="Int. J. Syst. Evol. Microbiol.">
        <title>The Global Catalogue of Microorganisms (GCM) 10K type strain sequencing project: providing services to taxonomists for standard genome sequencing and annotation.</title>
        <authorList>
            <consortium name="The Broad Institute Genomics Platform"/>
            <consortium name="The Broad Institute Genome Sequencing Center for Infectious Disease"/>
            <person name="Wu L."/>
            <person name="Ma J."/>
        </authorList>
    </citation>
    <scope>NUCLEOTIDE SEQUENCE [LARGE SCALE GENOMIC DNA]</scope>
    <source>
        <strain evidence="2 3">JCM 3272</strain>
    </source>
</reference>
<evidence type="ECO:0000259" key="1">
    <source>
        <dbReference type="Pfam" id="PF03551"/>
    </source>
</evidence>
<gene>
    <name evidence="2" type="ORF">GCM10010170_029630</name>
</gene>
<proteinExistence type="predicted"/>
<sequence length="106" mass="11231">MVVMHGTDAQMVVLTVLAEGPRHGYAVNAGIEALTGRRLGPGSLYGALTRLEARGLIEPVDDDGDGQERQRTMRITDAGRSALRAELEQLARVAQAGLRALGPEPA</sequence>
<dbReference type="Gene3D" id="1.10.10.10">
    <property type="entry name" value="Winged helix-like DNA-binding domain superfamily/Winged helix DNA-binding domain"/>
    <property type="match status" value="1"/>
</dbReference>